<protein>
    <submittedName>
        <fullName evidence="1">Uncharacterized protein</fullName>
    </submittedName>
</protein>
<name>A0A8H7Q4K2_MORIS</name>
<dbReference type="OrthoDB" id="2269179at2759"/>
<evidence type="ECO:0000313" key="2">
    <source>
        <dbReference type="Proteomes" id="UP000654370"/>
    </source>
</evidence>
<organism evidence="1 2">
    <name type="scientific">Mortierella isabellina</name>
    <name type="common">Filamentous fungus</name>
    <name type="synonym">Umbelopsis isabellina</name>
    <dbReference type="NCBI Taxonomy" id="91625"/>
    <lineage>
        <taxon>Eukaryota</taxon>
        <taxon>Fungi</taxon>
        <taxon>Fungi incertae sedis</taxon>
        <taxon>Mucoromycota</taxon>
        <taxon>Mucoromycotina</taxon>
        <taxon>Umbelopsidomycetes</taxon>
        <taxon>Umbelopsidales</taxon>
        <taxon>Umbelopsidaceae</taxon>
        <taxon>Umbelopsis</taxon>
    </lineage>
</organism>
<gene>
    <name evidence="1" type="ORF">INT43_002198</name>
</gene>
<evidence type="ECO:0000313" key="1">
    <source>
        <dbReference type="EMBL" id="KAG2185763.1"/>
    </source>
</evidence>
<comment type="caution">
    <text evidence="1">The sequence shown here is derived from an EMBL/GenBank/DDBJ whole genome shotgun (WGS) entry which is preliminary data.</text>
</comment>
<sequence length="986" mass="111398">MLPIQSESYIISPSISDVEEALDSALLPTLPVEAPLSIAIPETFELTIGNSVPLTSENVETYVTSHLVHYIDNSRLNLRTAMDTFLQLFSLEHSSPQRLWHFLSACKGSMLIGDTGLKEALGLVEGTASLNLQEIVPGTKFLYVRSFAVPTEKMRDIMADWEAVDYFPDEAAVWEDNISRQDTLGGALVDVRYVGQCAFPSTPEGRFAEDAASRNNGVLSHFLTSLASVCPEAYHAAKVLVLGTTFGDNVAADVVDDFERLFIGFLGYDCLLNRQQGGYYDRFDVSNEHKVIFTNLQTRIVDRWIAKRSDISQYHEMSISLRTRVQGIRAWMHDTVSIMHSINAEYVDLLWTESTPRKYQGNVITCLVAKDITVEDFLQQKDYLDRISNTGTKSRSAAKFLEAVQALVECEGHNLSQLQTESNLLNLFPFVNMFPWVGPPFLPSAIDFLGRYLQIVQPIIVVAIGEEVANVIASNMIHASGLPNGKYTEHVGIPRIMSCASEDWLNDENVDEPDSNTLSIVIPIFDPVLFLHISEAMKMLDEGVMLHPATRKRFLVTLRTRCSNKMEESGLQNALETTRGEVQAEWQRQAAIRFKPAPPNELFRMLRHHAAKDVMRVAEKAMGHPSIHAHQEEAREAWEVFMKQIAADKYYSTSIMARHQSILRIAAGKHPLAQILRQYPPADAQNDHWMWDEELAAAAYMAHGERMMRALKQARPYHFSSENQRLRALARHGTDPNFPVSLHGQRVSVAADGRMTVHWRDTESQMDETFKLYCKEAYHASNPSRTLQVTTEGIEILDEAGRLIQIHRKRRLYNCFLLKTWVKSLEGEGISVPVEEPVAGDSGARIVRSRLKYDLPVAVNDEVTPFKRFLDDTWPGEGVVFFGQADRQSEFPADSQALMIWGRLKEHLEIHSRGHPHFDFWMNLTNGVGDNRKAIQHLKKLRPVTLEREKFSFVAGQTSTGLRKRIKGKLIKFGPPLPGAERNVYR</sequence>
<reference evidence="1" key="1">
    <citation type="submission" date="2020-12" db="EMBL/GenBank/DDBJ databases">
        <title>Metabolic potential, ecology and presence of endohyphal bacteria is reflected in genomic diversity of Mucoromycotina.</title>
        <authorList>
            <person name="Muszewska A."/>
            <person name="Okrasinska A."/>
            <person name="Steczkiewicz K."/>
            <person name="Drgas O."/>
            <person name="Orlowska M."/>
            <person name="Perlinska-Lenart U."/>
            <person name="Aleksandrzak-Piekarczyk T."/>
            <person name="Szatraj K."/>
            <person name="Zielenkiewicz U."/>
            <person name="Pilsyk S."/>
            <person name="Malc E."/>
            <person name="Mieczkowski P."/>
            <person name="Kruszewska J.S."/>
            <person name="Biernat P."/>
            <person name="Pawlowska J."/>
        </authorList>
    </citation>
    <scope>NUCLEOTIDE SEQUENCE</scope>
    <source>
        <strain evidence="1">WA0000067209</strain>
    </source>
</reference>
<dbReference type="EMBL" id="JAEPQZ010000001">
    <property type="protein sequence ID" value="KAG2185763.1"/>
    <property type="molecule type" value="Genomic_DNA"/>
</dbReference>
<dbReference type="Proteomes" id="UP000654370">
    <property type="component" value="Unassembled WGS sequence"/>
</dbReference>
<proteinExistence type="predicted"/>
<accession>A0A8H7Q4K2</accession>
<dbReference type="AlphaFoldDB" id="A0A8H7Q4K2"/>
<keyword evidence="2" id="KW-1185">Reference proteome</keyword>